<dbReference type="RefSeq" id="WP_201637396.1">
    <property type="nucleotide sequence ID" value="NZ_JAEQNB010000006.1"/>
</dbReference>
<evidence type="ECO:0000313" key="1">
    <source>
        <dbReference type="EMBL" id="MBL0388463.1"/>
    </source>
</evidence>
<dbReference type="InterPro" id="IPR058600">
    <property type="entry name" value="YhjD-like"/>
</dbReference>
<organism evidence="1 2">
    <name type="scientific">Tumebacillus amylolyticus</name>
    <dbReference type="NCBI Taxonomy" id="2801339"/>
    <lineage>
        <taxon>Bacteria</taxon>
        <taxon>Bacillati</taxon>
        <taxon>Bacillota</taxon>
        <taxon>Bacilli</taxon>
        <taxon>Bacillales</taxon>
        <taxon>Alicyclobacillaceae</taxon>
        <taxon>Tumebacillus</taxon>
    </lineage>
</organism>
<dbReference type="EMBL" id="JAEQNB010000006">
    <property type="protein sequence ID" value="MBL0388463.1"/>
    <property type="molecule type" value="Genomic_DNA"/>
</dbReference>
<proteinExistence type="predicted"/>
<keyword evidence="2" id="KW-1185">Reference proteome</keyword>
<protein>
    <submittedName>
        <fullName evidence="1">Uncharacterized protein</fullName>
    </submittedName>
</protein>
<comment type="caution">
    <text evidence="1">The sequence shown here is derived from an EMBL/GenBank/DDBJ whole genome shotgun (WGS) entry which is preliminary data.</text>
</comment>
<dbReference type="Pfam" id="PF26325">
    <property type="entry name" value="YhjD"/>
    <property type="match status" value="1"/>
</dbReference>
<dbReference type="Proteomes" id="UP000602284">
    <property type="component" value="Unassembled WGS sequence"/>
</dbReference>
<sequence>MAESFPSLGVVKTVLIMHLLRQQIEADLALLASAPLGLSSCLIERLQNLHGLLLTRIAEHKRLLRRHSVRVIEQQKNSVDFTIAYMERGYRVQHCFLLATLHAESEILFKTLLEGGRA</sequence>
<name>A0ABS1JDU9_9BACL</name>
<evidence type="ECO:0000313" key="2">
    <source>
        <dbReference type="Proteomes" id="UP000602284"/>
    </source>
</evidence>
<reference evidence="1 2" key="1">
    <citation type="submission" date="2021-01" db="EMBL/GenBank/DDBJ databases">
        <title>Tumebacillus sp. strain ITR2 16S ribosomal RNA gene Genome sequencing and assembly.</title>
        <authorList>
            <person name="Kang M."/>
        </authorList>
    </citation>
    <scope>NUCLEOTIDE SEQUENCE [LARGE SCALE GENOMIC DNA]</scope>
    <source>
        <strain evidence="1 2">ITR2</strain>
    </source>
</reference>
<gene>
    <name evidence="1" type="ORF">JJB07_17820</name>
</gene>
<accession>A0ABS1JDU9</accession>